<sequence length="89" mass="10597">MLTDFDDESKKQLKSLQIQIFSRACIFIFLQQFQYMIKRESPKQQLVKYCISQQFPSLRIKQIEVGQYKNGDDTTVEIFLPSKKIMLKL</sequence>
<evidence type="ECO:0000313" key="2">
    <source>
        <dbReference type="Proteomes" id="UP000692954"/>
    </source>
</evidence>
<reference evidence="1" key="1">
    <citation type="submission" date="2021-01" db="EMBL/GenBank/DDBJ databases">
        <authorList>
            <consortium name="Genoscope - CEA"/>
            <person name="William W."/>
        </authorList>
    </citation>
    <scope>NUCLEOTIDE SEQUENCE</scope>
</reference>
<keyword evidence="2" id="KW-1185">Reference proteome</keyword>
<gene>
    <name evidence="1" type="ORF">PSON_ATCC_30995.1.T0800161</name>
</gene>
<organism evidence="1 2">
    <name type="scientific">Paramecium sonneborni</name>
    <dbReference type="NCBI Taxonomy" id="65129"/>
    <lineage>
        <taxon>Eukaryota</taxon>
        <taxon>Sar</taxon>
        <taxon>Alveolata</taxon>
        <taxon>Ciliophora</taxon>
        <taxon>Intramacronucleata</taxon>
        <taxon>Oligohymenophorea</taxon>
        <taxon>Peniculida</taxon>
        <taxon>Parameciidae</taxon>
        <taxon>Paramecium</taxon>
    </lineage>
</organism>
<name>A0A8S1PL03_9CILI</name>
<dbReference type="EMBL" id="CAJJDN010000080">
    <property type="protein sequence ID" value="CAD8103571.1"/>
    <property type="molecule type" value="Genomic_DNA"/>
</dbReference>
<accession>A0A8S1PL03</accession>
<dbReference type="AlphaFoldDB" id="A0A8S1PL03"/>
<comment type="caution">
    <text evidence="1">The sequence shown here is derived from an EMBL/GenBank/DDBJ whole genome shotgun (WGS) entry which is preliminary data.</text>
</comment>
<evidence type="ECO:0000313" key="1">
    <source>
        <dbReference type="EMBL" id="CAD8103571.1"/>
    </source>
</evidence>
<dbReference type="Proteomes" id="UP000692954">
    <property type="component" value="Unassembled WGS sequence"/>
</dbReference>
<protein>
    <submittedName>
        <fullName evidence="1">Uncharacterized protein</fullName>
    </submittedName>
</protein>
<proteinExistence type="predicted"/>